<evidence type="ECO:0000313" key="8">
    <source>
        <dbReference type="EMBL" id="CAI8596678.1"/>
    </source>
</evidence>
<evidence type="ECO:0000256" key="1">
    <source>
        <dbReference type="ARBA" id="ARBA00022737"/>
    </source>
</evidence>
<organism evidence="8 9">
    <name type="scientific">Vicia faba</name>
    <name type="common">Broad bean</name>
    <name type="synonym">Faba vulgaris</name>
    <dbReference type="NCBI Taxonomy" id="3906"/>
    <lineage>
        <taxon>Eukaryota</taxon>
        <taxon>Viridiplantae</taxon>
        <taxon>Streptophyta</taxon>
        <taxon>Embryophyta</taxon>
        <taxon>Tracheophyta</taxon>
        <taxon>Spermatophyta</taxon>
        <taxon>Magnoliopsida</taxon>
        <taxon>eudicotyledons</taxon>
        <taxon>Gunneridae</taxon>
        <taxon>Pentapetalae</taxon>
        <taxon>rosids</taxon>
        <taxon>fabids</taxon>
        <taxon>Fabales</taxon>
        <taxon>Fabaceae</taxon>
        <taxon>Papilionoideae</taxon>
        <taxon>50 kb inversion clade</taxon>
        <taxon>NPAAA clade</taxon>
        <taxon>Hologalegina</taxon>
        <taxon>IRL clade</taxon>
        <taxon>Fabeae</taxon>
        <taxon>Vicia</taxon>
    </lineage>
</organism>
<feature type="domain" description="Disease resistance N-terminal" evidence="5">
    <location>
        <begin position="5"/>
        <end position="92"/>
    </location>
</feature>
<gene>
    <name evidence="8" type="ORF">VFH_II046240</name>
</gene>
<dbReference type="InterPro" id="IPR032675">
    <property type="entry name" value="LRR_dom_sf"/>
</dbReference>
<name>A0AAV0ZGL9_VICFA</name>
<dbReference type="GO" id="GO:0098542">
    <property type="term" value="P:defense response to other organism"/>
    <property type="evidence" value="ECO:0007669"/>
    <property type="project" value="TreeGrafter"/>
</dbReference>
<evidence type="ECO:0000256" key="2">
    <source>
        <dbReference type="ARBA" id="ARBA00022741"/>
    </source>
</evidence>
<dbReference type="InterPro" id="IPR027417">
    <property type="entry name" value="P-loop_NTPase"/>
</dbReference>
<accession>A0AAV0ZGL9</accession>
<reference evidence="8 9" key="1">
    <citation type="submission" date="2023-01" db="EMBL/GenBank/DDBJ databases">
        <authorList>
            <person name="Kreplak J."/>
        </authorList>
    </citation>
    <scope>NUCLEOTIDE SEQUENCE [LARGE SCALE GENOMIC DNA]</scope>
</reference>
<dbReference type="Gene3D" id="1.10.10.10">
    <property type="entry name" value="Winged helix-like DNA-binding domain superfamily/Winged helix DNA-binding domain"/>
    <property type="match status" value="1"/>
</dbReference>
<dbReference type="SUPFAM" id="SSF52540">
    <property type="entry name" value="P-loop containing nucleoside triphosphate hydrolases"/>
    <property type="match status" value="1"/>
</dbReference>
<dbReference type="Gene3D" id="3.40.50.300">
    <property type="entry name" value="P-loop containing nucleotide triphosphate hydrolases"/>
    <property type="match status" value="1"/>
</dbReference>
<evidence type="ECO:0000259" key="5">
    <source>
        <dbReference type="Pfam" id="PF18052"/>
    </source>
</evidence>
<dbReference type="PANTHER" id="PTHR23155:SF1052">
    <property type="entry name" value="DISEASE RESISTANCE PROTEIN RPM1"/>
    <property type="match status" value="1"/>
</dbReference>
<dbReference type="Gene3D" id="3.80.10.10">
    <property type="entry name" value="Ribonuclease Inhibitor"/>
    <property type="match status" value="2"/>
</dbReference>
<dbReference type="GO" id="GO:0043531">
    <property type="term" value="F:ADP binding"/>
    <property type="evidence" value="ECO:0007669"/>
    <property type="project" value="InterPro"/>
</dbReference>
<dbReference type="Pfam" id="PF23559">
    <property type="entry name" value="WHD_DRP"/>
    <property type="match status" value="1"/>
</dbReference>
<dbReference type="FunFam" id="1.10.10.10:FF:000322">
    <property type="entry name" value="Probable disease resistance protein At1g63360"/>
    <property type="match status" value="1"/>
</dbReference>
<dbReference type="InterPro" id="IPR038005">
    <property type="entry name" value="RX-like_CC"/>
</dbReference>
<feature type="domain" description="Disease resistance protein winged helix" evidence="6">
    <location>
        <begin position="429"/>
        <end position="500"/>
    </location>
</feature>
<feature type="domain" description="Disease resistance R13L4/SHOC-2-like LRR" evidence="7">
    <location>
        <begin position="575"/>
        <end position="837"/>
    </location>
</feature>
<dbReference type="Proteomes" id="UP001157006">
    <property type="component" value="Chromosome 2"/>
</dbReference>
<dbReference type="Pfam" id="PF00931">
    <property type="entry name" value="NB-ARC"/>
    <property type="match status" value="1"/>
</dbReference>
<dbReference type="FunFam" id="3.40.50.300:FF:001091">
    <property type="entry name" value="Probable disease resistance protein At1g61300"/>
    <property type="match status" value="1"/>
</dbReference>
<evidence type="ECO:0000313" key="9">
    <source>
        <dbReference type="Proteomes" id="UP001157006"/>
    </source>
</evidence>
<evidence type="ECO:0000259" key="7">
    <source>
        <dbReference type="Pfam" id="PF23598"/>
    </source>
</evidence>
<dbReference type="Gene3D" id="1.10.8.430">
    <property type="entry name" value="Helical domain of apoptotic protease-activating factors"/>
    <property type="match status" value="1"/>
</dbReference>
<evidence type="ECO:0000256" key="3">
    <source>
        <dbReference type="ARBA" id="ARBA00022821"/>
    </source>
</evidence>
<dbReference type="Pfam" id="PF18052">
    <property type="entry name" value="Rx_N"/>
    <property type="match status" value="1"/>
</dbReference>
<proteinExistence type="predicted"/>
<dbReference type="EMBL" id="OX451737">
    <property type="protein sequence ID" value="CAI8596678.1"/>
    <property type="molecule type" value="Genomic_DNA"/>
</dbReference>
<keyword evidence="2" id="KW-0547">Nucleotide-binding</keyword>
<dbReference type="InterPro" id="IPR058922">
    <property type="entry name" value="WHD_DRP"/>
</dbReference>
<dbReference type="InterPro" id="IPR041118">
    <property type="entry name" value="Rx_N"/>
</dbReference>
<dbReference type="InterPro" id="IPR055414">
    <property type="entry name" value="LRR_R13L4/SHOC2-like"/>
</dbReference>
<evidence type="ECO:0000259" key="6">
    <source>
        <dbReference type="Pfam" id="PF23559"/>
    </source>
</evidence>
<dbReference type="CDD" id="cd14798">
    <property type="entry name" value="RX-CC_like"/>
    <property type="match status" value="1"/>
</dbReference>
<dbReference type="InterPro" id="IPR044974">
    <property type="entry name" value="Disease_R_plants"/>
</dbReference>
<dbReference type="PRINTS" id="PR00364">
    <property type="entry name" value="DISEASERSIST"/>
</dbReference>
<dbReference type="Gene3D" id="1.20.5.4130">
    <property type="match status" value="1"/>
</dbReference>
<dbReference type="PANTHER" id="PTHR23155">
    <property type="entry name" value="DISEASE RESISTANCE PROTEIN RP"/>
    <property type="match status" value="1"/>
</dbReference>
<protein>
    <submittedName>
        <fullName evidence="8">Uncharacterized protein</fullName>
    </submittedName>
</protein>
<dbReference type="InterPro" id="IPR042197">
    <property type="entry name" value="Apaf_helical"/>
</dbReference>
<dbReference type="Pfam" id="PF23598">
    <property type="entry name" value="LRR_14"/>
    <property type="match status" value="1"/>
</dbReference>
<feature type="domain" description="NB-ARC" evidence="4">
    <location>
        <begin position="166"/>
        <end position="339"/>
    </location>
</feature>
<keyword evidence="1" id="KW-0677">Repeat</keyword>
<dbReference type="InterPro" id="IPR036388">
    <property type="entry name" value="WH-like_DNA-bd_sf"/>
</dbReference>
<sequence>MAEIAVSLVIDQLLPLLKEEAKLLRGIDKEFADIKDELECIQAFLKDADKRVSTIEGVKTWVKQVREAAFRIEDIIDDYMILVGQQPLHPGFLSLLHKVKTVIPRRRIASEIQDIKSDVRGIKERSERYGFQSSLEQGPSNSKWHDPRLAALYIEESEFVGFKEPRKRLIDWMVKGRDERTVISVVGMGGQGKTTLAKKVFDSKDVVRHFDIHVWITVSQSYNVEDLLREMLIKFCKQKGDIAPRDISQMDRGSLTKEVRNYLQQKRYIVMFDDVWDVHFWDAIKFAVIDNKNGSRIFITTRNLEVVMSCKESSFVELLELQPLTQEQSLELFNKKAFQFDYGGCCPKELNDIACEIVRKCKGLPLAIVAIGGVLSAKDKNVFEWQKFNENLSLELLKSTHLIGIQEILGLSYDDLPYHLKPCLLYFGIFPEDHIVRSKKVIRQWIAEGFVKEENGKTLEEVAEGYLIELIHRSLVQVSLLRIDGKVKRCRVHDLIREMILEKNEDLNFCKHIISDAGQSSLSGKFRRLSIATTYDFFPHIEGFPVRSLFFFENGEPYKHCKRRIPTPTTYRHQHKILKSIGMLQNLETLEVKGAIRELPKEISKLRKLRHLSKSELSLIQLKDGIGKMTSLQTLRYVDLGMDGVAEVIKELGKLKQLRDLGLVNVRTQDGSILSSSINEMCYLEKLYVSSSMTGNGYDVIDLHLISMPTMLRKLTLSGRLQKLPEWILKLQNLVQLKLMHSYFTIDPIKSLKSLQNLLMLSICFTPCFEELELHFEDGWFQKLKELHVGYVDAMRDIIIDKGALPSLTKLELIVQCELKSIPTGIEHLEKLEVLYIQTVIILSGNKGVELQVQLRFSTWNFTTALWDFNNGV</sequence>
<keyword evidence="3" id="KW-0611">Plant defense</keyword>
<dbReference type="SUPFAM" id="SSF52058">
    <property type="entry name" value="L domain-like"/>
    <property type="match status" value="1"/>
</dbReference>
<dbReference type="AlphaFoldDB" id="A0AAV0ZGL9"/>
<dbReference type="InterPro" id="IPR002182">
    <property type="entry name" value="NB-ARC"/>
</dbReference>
<evidence type="ECO:0000259" key="4">
    <source>
        <dbReference type="Pfam" id="PF00931"/>
    </source>
</evidence>
<keyword evidence="9" id="KW-1185">Reference proteome</keyword>